<name>A0A3G1KNR9_FORW1</name>
<evidence type="ECO:0000313" key="1">
    <source>
        <dbReference type="EMBL" id="ATW24109.1"/>
    </source>
</evidence>
<dbReference type="InterPro" id="IPR021525">
    <property type="entry name" value="DUF3189"/>
</dbReference>
<sequence>MIILYCGYSGVHSAVVAAAAHLGKLPGKGAVQPQLPEVPFFGSRVTPYQMLFHGTDQKGNKIYSLGVGHEAKLIFKAIRSFLDIMHIPSGQLIAVNTAFPLGRMSKWGEYLAFRGWYKAGNYLSRKGLREDLPALMDYLEKELSRRGTIDLIPGMMDNNGEIIESGGSL</sequence>
<accession>A0A3G1KNR9</accession>
<dbReference type="EMBL" id="CP017634">
    <property type="protein sequence ID" value="ATW24109.1"/>
    <property type="molecule type" value="Genomic_DNA"/>
</dbReference>
<dbReference type="AlphaFoldDB" id="A0A3G1KNR9"/>
<dbReference type="KEGG" id="fwa:DCMF_04330"/>
<gene>
    <name evidence="1" type="ORF">DCMF_04330</name>
</gene>
<reference evidence="1 2" key="1">
    <citation type="submission" date="2016-10" db="EMBL/GenBank/DDBJ databases">
        <title>Complete Genome Sequence of Peptococcaceae strain DCMF.</title>
        <authorList>
            <person name="Edwards R.J."/>
            <person name="Holland S.I."/>
            <person name="Deshpande N.P."/>
            <person name="Wong Y.K."/>
            <person name="Ertan H."/>
            <person name="Manefield M."/>
            <person name="Russell T.L."/>
            <person name="Lee M.J."/>
        </authorList>
    </citation>
    <scope>NUCLEOTIDE SEQUENCE [LARGE SCALE GENOMIC DNA]</scope>
    <source>
        <strain evidence="1 2">DCMF</strain>
    </source>
</reference>
<evidence type="ECO:0008006" key="3">
    <source>
        <dbReference type="Google" id="ProtNLM"/>
    </source>
</evidence>
<proteinExistence type="predicted"/>
<protein>
    <recommendedName>
        <fullName evidence="3">DUF3189 family protein</fullName>
    </recommendedName>
</protein>
<dbReference type="OrthoDB" id="2081593at2"/>
<dbReference type="RefSeq" id="WP_148133290.1">
    <property type="nucleotide sequence ID" value="NZ_CP017634.1"/>
</dbReference>
<dbReference type="Pfam" id="PF11385">
    <property type="entry name" value="DUF3189"/>
    <property type="match status" value="1"/>
</dbReference>
<keyword evidence="2" id="KW-1185">Reference proteome</keyword>
<dbReference type="Proteomes" id="UP000323521">
    <property type="component" value="Chromosome"/>
</dbReference>
<evidence type="ECO:0000313" key="2">
    <source>
        <dbReference type="Proteomes" id="UP000323521"/>
    </source>
</evidence>
<organism evidence="1 2">
    <name type="scientific">Formimonas warabiya</name>
    <dbReference type="NCBI Taxonomy" id="1761012"/>
    <lineage>
        <taxon>Bacteria</taxon>
        <taxon>Bacillati</taxon>
        <taxon>Bacillota</taxon>
        <taxon>Clostridia</taxon>
        <taxon>Eubacteriales</taxon>
        <taxon>Peptococcaceae</taxon>
        <taxon>Candidatus Formimonas</taxon>
    </lineage>
</organism>